<organism evidence="1 2">
    <name type="scientific">Rhizobium soli</name>
    <dbReference type="NCBI Taxonomy" id="424798"/>
    <lineage>
        <taxon>Bacteria</taxon>
        <taxon>Pseudomonadati</taxon>
        <taxon>Pseudomonadota</taxon>
        <taxon>Alphaproteobacteria</taxon>
        <taxon>Hyphomicrobiales</taxon>
        <taxon>Rhizobiaceae</taxon>
        <taxon>Rhizobium/Agrobacterium group</taxon>
        <taxon>Rhizobium</taxon>
    </lineage>
</organism>
<dbReference type="AlphaFoldDB" id="A0A7X0JQ37"/>
<keyword evidence="2" id="KW-1185">Reference proteome</keyword>
<reference evidence="1 2" key="1">
    <citation type="submission" date="2020-08" db="EMBL/GenBank/DDBJ databases">
        <title>The Agave Microbiome: Exploring the role of microbial communities in plant adaptations to desert environments.</title>
        <authorList>
            <person name="Partida-Martinez L.P."/>
        </authorList>
    </citation>
    <scope>NUCLEOTIDE SEQUENCE [LARGE SCALE GENOMIC DNA]</scope>
    <source>
        <strain evidence="1 2">AS3.12</strain>
    </source>
</reference>
<dbReference type="Proteomes" id="UP000585437">
    <property type="component" value="Unassembled WGS sequence"/>
</dbReference>
<dbReference type="RefSeq" id="WP_256413845.1">
    <property type="nucleotide sequence ID" value="NZ_JACHBU010000011.1"/>
</dbReference>
<evidence type="ECO:0000313" key="1">
    <source>
        <dbReference type="EMBL" id="MBB6510776.1"/>
    </source>
</evidence>
<proteinExistence type="predicted"/>
<name>A0A7X0JQ37_9HYPH</name>
<evidence type="ECO:0000313" key="2">
    <source>
        <dbReference type="Proteomes" id="UP000585437"/>
    </source>
</evidence>
<accession>A0A7X0JQ37</accession>
<gene>
    <name evidence="1" type="ORF">F4695_004168</name>
</gene>
<dbReference type="EMBL" id="JACHBU010000011">
    <property type="protein sequence ID" value="MBB6510776.1"/>
    <property type="molecule type" value="Genomic_DNA"/>
</dbReference>
<protein>
    <submittedName>
        <fullName evidence="1">Uncharacterized protein</fullName>
    </submittedName>
</protein>
<comment type="caution">
    <text evidence="1">The sequence shown here is derived from an EMBL/GenBank/DDBJ whole genome shotgun (WGS) entry which is preliminary data.</text>
</comment>
<sequence>MTAADDIVIDADITAERELGQRIAAIVPGRKTIASIIRVIRF</sequence>